<keyword evidence="3" id="KW-1185">Reference proteome</keyword>
<evidence type="ECO:0000313" key="2">
    <source>
        <dbReference type="EMBL" id="AKH15717.1"/>
    </source>
</evidence>
<dbReference type="Proteomes" id="UP000034024">
    <property type="component" value="Chromosome"/>
</dbReference>
<dbReference type="OrthoDB" id="73755at2"/>
<feature type="transmembrane region" description="Helical" evidence="1">
    <location>
        <begin position="89"/>
        <end position="106"/>
    </location>
</feature>
<protein>
    <submittedName>
        <fullName evidence="2">Uncharacterized protein</fullName>
    </submittedName>
</protein>
<keyword evidence="1" id="KW-1133">Transmembrane helix</keyword>
<evidence type="ECO:0000256" key="1">
    <source>
        <dbReference type="SAM" id="Phobius"/>
    </source>
</evidence>
<reference evidence="2 3" key="1">
    <citation type="submission" date="2015-01" db="EMBL/GenBank/DDBJ databases">
        <title>Deinococcus soli/N5/whole genome sequencing.</title>
        <authorList>
            <person name="Kim M.K."/>
            <person name="Srinivasan S."/>
            <person name="Lee J.-J."/>
        </authorList>
    </citation>
    <scope>NUCLEOTIDE SEQUENCE [LARGE SCALE GENOMIC DNA]</scope>
    <source>
        <strain evidence="2 3">N5</strain>
    </source>
</reference>
<dbReference type="AlphaFoldDB" id="A0A0F7JJ62"/>
<name>A0A0F7JJ62_9DEIO</name>
<feature type="transmembrane region" description="Helical" evidence="1">
    <location>
        <begin position="37"/>
        <end position="60"/>
    </location>
</feature>
<proteinExistence type="predicted"/>
<feature type="transmembrane region" description="Helical" evidence="1">
    <location>
        <begin position="6"/>
        <end position="25"/>
    </location>
</feature>
<dbReference type="KEGG" id="dch:SY84_00135"/>
<keyword evidence="1" id="KW-0812">Transmembrane</keyword>
<evidence type="ECO:0000313" key="3">
    <source>
        <dbReference type="Proteomes" id="UP000034024"/>
    </source>
</evidence>
<gene>
    <name evidence="2" type="ORF">SY84_00135</name>
</gene>
<sequence length="138" mass="15750">MLDFLWTVGPLIGGPLLAYLLTVRLRRRWLRRHAHWWGHLVVPAHLAACLTVSPVFLMWAGYMWDVRYGHCSTDPTFPALCWGDLQTGVFLWVWMAGFLTVVLLGIRSVVHSLRADDLTAPNLTPARPRELPARGRRP</sequence>
<dbReference type="EMBL" id="CP011389">
    <property type="protein sequence ID" value="AKH15717.1"/>
    <property type="molecule type" value="Genomic_DNA"/>
</dbReference>
<organism evidence="2 3">
    <name type="scientific">Deinococcus soli</name>
    <name type="common">ex Cha et al. 2016</name>
    <dbReference type="NCBI Taxonomy" id="1309411"/>
    <lineage>
        <taxon>Bacteria</taxon>
        <taxon>Thermotogati</taxon>
        <taxon>Deinococcota</taxon>
        <taxon>Deinococci</taxon>
        <taxon>Deinococcales</taxon>
        <taxon>Deinococcaceae</taxon>
        <taxon>Deinococcus</taxon>
    </lineage>
</organism>
<accession>A0A0F7JJ62</accession>
<keyword evidence="1" id="KW-0472">Membrane</keyword>
<dbReference type="RefSeq" id="WP_046842293.1">
    <property type="nucleotide sequence ID" value="NZ_CP011389.1"/>
</dbReference>